<protein>
    <submittedName>
        <fullName evidence="1">Uncharacterized protein</fullName>
    </submittedName>
</protein>
<reference evidence="1" key="1">
    <citation type="journal article" date="2019" name="Sci. Rep.">
        <title>Draft genome of Tanacetum cinerariifolium, the natural source of mosquito coil.</title>
        <authorList>
            <person name="Yamashiro T."/>
            <person name="Shiraishi A."/>
            <person name="Satake H."/>
            <person name="Nakayama K."/>
        </authorList>
    </citation>
    <scope>NUCLEOTIDE SEQUENCE</scope>
</reference>
<gene>
    <name evidence="1" type="ORF">Tci_661696</name>
</gene>
<organism evidence="1">
    <name type="scientific">Tanacetum cinerariifolium</name>
    <name type="common">Dalmatian daisy</name>
    <name type="synonym">Chrysanthemum cinerariifolium</name>
    <dbReference type="NCBI Taxonomy" id="118510"/>
    <lineage>
        <taxon>Eukaryota</taxon>
        <taxon>Viridiplantae</taxon>
        <taxon>Streptophyta</taxon>
        <taxon>Embryophyta</taxon>
        <taxon>Tracheophyta</taxon>
        <taxon>Spermatophyta</taxon>
        <taxon>Magnoliopsida</taxon>
        <taxon>eudicotyledons</taxon>
        <taxon>Gunneridae</taxon>
        <taxon>Pentapetalae</taxon>
        <taxon>asterids</taxon>
        <taxon>campanulids</taxon>
        <taxon>Asterales</taxon>
        <taxon>Asteraceae</taxon>
        <taxon>Asteroideae</taxon>
        <taxon>Anthemideae</taxon>
        <taxon>Anthemidinae</taxon>
        <taxon>Tanacetum</taxon>
    </lineage>
</organism>
<sequence>MNHQNVPFFCKRKPNAPFSVNETKRTLFCEQNQTQPDGVKHIKKSHPCGAVNVDGGDDVMMWGGSRLWWQPWWDGVGWGGDDDYDGDGYGGCGVVKMMIMMEMVVGGSGVMWCRWVAGTRPEIAGVAPKKYKEGGG</sequence>
<name>A0A699KEA8_TANCI</name>
<proteinExistence type="predicted"/>
<accession>A0A699KEA8</accession>
<evidence type="ECO:0000313" key="1">
    <source>
        <dbReference type="EMBL" id="GFA89724.1"/>
    </source>
</evidence>
<dbReference type="AlphaFoldDB" id="A0A699KEA8"/>
<comment type="caution">
    <text evidence="1">The sequence shown here is derived from an EMBL/GenBank/DDBJ whole genome shotgun (WGS) entry which is preliminary data.</text>
</comment>
<dbReference type="EMBL" id="BKCJ010509754">
    <property type="protein sequence ID" value="GFA89724.1"/>
    <property type="molecule type" value="Genomic_DNA"/>
</dbReference>